<evidence type="ECO:0000256" key="1">
    <source>
        <dbReference type="ARBA" id="ARBA00004370"/>
    </source>
</evidence>
<keyword evidence="4" id="KW-0249">Electron transport</keyword>
<feature type="binding site" evidence="7">
    <location>
        <position position="36"/>
    </location>
    <ligand>
        <name>Cu cation</name>
        <dbReference type="ChEBI" id="CHEBI:23378"/>
    </ligand>
</feature>
<dbReference type="InterPro" id="IPR002387">
    <property type="entry name" value="Plastocyanin"/>
</dbReference>
<dbReference type="GO" id="GO:0016020">
    <property type="term" value="C:membrane"/>
    <property type="evidence" value="ECO:0007669"/>
    <property type="project" value="UniProtKB-SubCell"/>
</dbReference>
<dbReference type="OrthoDB" id="186995at2157"/>
<feature type="binding site" evidence="7">
    <location>
        <position position="92"/>
    </location>
    <ligand>
        <name>Cu cation</name>
        <dbReference type="ChEBI" id="CHEBI:23378"/>
    </ligand>
</feature>
<evidence type="ECO:0000256" key="4">
    <source>
        <dbReference type="ARBA" id="ARBA00022982"/>
    </source>
</evidence>
<proteinExistence type="predicted"/>
<dbReference type="InterPro" id="IPR008972">
    <property type="entry name" value="Cupredoxin"/>
</dbReference>
<dbReference type="InterPro" id="IPR000923">
    <property type="entry name" value="BlueCu_1"/>
</dbReference>
<dbReference type="SUPFAM" id="SSF49503">
    <property type="entry name" value="Cupredoxins"/>
    <property type="match status" value="1"/>
</dbReference>
<evidence type="ECO:0000256" key="3">
    <source>
        <dbReference type="ARBA" id="ARBA00022723"/>
    </source>
</evidence>
<evidence type="ECO:0000256" key="2">
    <source>
        <dbReference type="ARBA" id="ARBA00022448"/>
    </source>
</evidence>
<keyword evidence="11" id="KW-1185">Reference proteome</keyword>
<accession>M0D1T6</accession>
<dbReference type="Pfam" id="PF00127">
    <property type="entry name" value="Copper-bind"/>
    <property type="match status" value="1"/>
</dbReference>
<dbReference type="InterPro" id="IPR028871">
    <property type="entry name" value="BlueCu_1_BS"/>
</dbReference>
<keyword evidence="3 7" id="KW-0479">Metal-binding</keyword>
<feature type="domain" description="Blue (type 1) copper" evidence="9">
    <location>
        <begin position="6"/>
        <end position="103"/>
    </location>
</feature>
<dbReference type="eggNOG" id="arCOG02918">
    <property type="taxonomic scope" value="Archaea"/>
</dbReference>
<evidence type="ECO:0000259" key="9">
    <source>
        <dbReference type="Pfam" id="PF00127"/>
    </source>
</evidence>
<feature type="binding site" evidence="7">
    <location>
        <position position="89"/>
    </location>
    <ligand>
        <name>Cu cation</name>
        <dbReference type="ChEBI" id="CHEBI:23378"/>
    </ligand>
</feature>
<feature type="binding site" evidence="7">
    <location>
        <position position="97"/>
    </location>
    <ligand>
        <name>Cu cation</name>
        <dbReference type="ChEBI" id="CHEBI:23378"/>
    </ligand>
</feature>
<dbReference type="RefSeq" id="WP_008387905.1">
    <property type="nucleotide sequence ID" value="NZ_AOIV01000036.1"/>
</dbReference>
<dbReference type="PROSITE" id="PS00196">
    <property type="entry name" value="COPPER_BLUE"/>
    <property type="match status" value="1"/>
</dbReference>
<dbReference type="PANTHER" id="PTHR34192">
    <property type="entry name" value="PLASTOCYANIN MAJOR ISOFORM, CHLOROPLASTIC-RELATED"/>
    <property type="match status" value="1"/>
</dbReference>
<dbReference type="InParanoid" id="M0D1T6"/>
<name>M0D1T6_HALPD</name>
<evidence type="ECO:0000256" key="6">
    <source>
        <dbReference type="ARBA" id="ARBA00023136"/>
    </source>
</evidence>
<keyword evidence="2" id="KW-0813">Transport</keyword>
<keyword evidence="6" id="KW-0472">Membrane</keyword>
<comment type="caution">
    <text evidence="10">The sequence shown here is derived from an EMBL/GenBank/DDBJ whole genome shotgun (WGS) entry which is preliminary data.</text>
</comment>
<dbReference type="GO" id="GO:0009055">
    <property type="term" value="F:electron transfer activity"/>
    <property type="evidence" value="ECO:0007669"/>
    <property type="project" value="InterPro"/>
</dbReference>
<reference evidence="10 11" key="1">
    <citation type="journal article" date="2014" name="PLoS Genet.">
        <title>Phylogenetically driven sequencing of extremely halophilic archaea reveals strategies for static and dynamic osmo-response.</title>
        <authorList>
            <person name="Becker E.A."/>
            <person name="Seitzer P.M."/>
            <person name="Tritt A."/>
            <person name="Larsen D."/>
            <person name="Krusor M."/>
            <person name="Yao A.I."/>
            <person name="Wu D."/>
            <person name="Madern D."/>
            <person name="Eisen J.A."/>
            <person name="Darling A.E."/>
            <person name="Facciotti M.T."/>
        </authorList>
    </citation>
    <scope>NUCLEOTIDE SEQUENCE [LARGE SCALE GENOMIC DNA]</scope>
    <source>
        <strain evidence="10 11">JCM 14848</strain>
    </source>
</reference>
<feature type="region of interest" description="Disordered" evidence="8">
    <location>
        <begin position="33"/>
        <end position="56"/>
    </location>
</feature>
<evidence type="ECO:0000256" key="7">
    <source>
        <dbReference type="PIRSR" id="PIRSR602387-1"/>
    </source>
</evidence>
<dbReference type="GO" id="GO:0005507">
    <property type="term" value="F:copper ion binding"/>
    <property type="evidence" value="ECO:0007669"/>
    <property type="project" value="InterPro"/>
</dbReference>
<sequence length="105" mass="11342">MTEVASGPEGRLRFDPETIEISTGTTVRWIAESPGHNVTSKPGASEKCENPEGADPFASYDGDEHYTVMEEGATFEHTFDVAGEYVYVCAPHEGQGMVGEITVTE</sequence>
<evidence type="ECO:0000256" key="5">
    <source>
        <dbReference type="ARBA" id="ARBA00023008"/>
    </source>
</evidence>
<evidence type="ECO:0000313" key="10">
    <source>
        <dbReference type="EMBL" id="ELZ28647.1"/>
    </source>
</evidence>
<comment type="subcellular location">
    <subcellularLocation>
        <location evidence="1">Membrane</location>
    </subcellularLocation>
</comment>
<protein>
    <submittedName>
        <fullName evidence="10">Blue (Type 1) copper domain-containing protein</fullName>
    </submittedName>
</protein>
<dbReference type="AlphaFoldDB" id="M0D1T6"/>
<keyword evidence="5 7" id="KW-0186">Copper</keyword>
<evidence type="ECO:0000313" key="11">
    <source>
        <dbReference type="Proteomes" id="UP000011513"/>
    </source>
</evidence>
<organism evidence="10 11">
    <name type="scientific">Halogeometricum pallidum JCM 14848</name>
    <dbReference type="NCBI Taxonomy" id="1227487"/>
    <lineage>
        <taxon>Archaea</taxon>
        <taxon>Methanobacteriati</taxon>
        <taxon>Methanobacteriota</taxon>
        <taxon>Stenosarchaea group</taxon>
        <taxon>Halobacteria</taxon>
        <taxon>Halobacteriales</taxon>
        <taxon>Haloferacaceae</taxon>
        <taxon>Halogeometricum</taxon>
    </lineage>
</organism>
<dbReference type="EMBL" id="AOIV01000036">
    <property type="protein sequence ID" value="ELZ28647.1"/>
    <property type="molecule type" value="Genomic_DNA"/>
</dbReference>
<evidence type="ECO:0000256" key="8">
    <source>
        <dbReference type="SAM" id="MobiDB-lite"/>
    </source>
</evidence>
<dbReference type="PANTHER" id="PTHR34192:SF10">
    <property type="entry name" value="PLASTOCYANIN MAJOR ISOFORM, CHLOROPLASTIC-RELATED"/>
    <property type="match status" value="1"/>
</dbReference>
<dbReference type="Gene3D" id="2.60.40.420">
    <property type="entry name" value="Cupredoxins - blue copper proteins"/>
    <property type="match status" value="1"/>
</dbReference>
<comment type="cofactor">
    <cofactor evidence="7">
        <name>Cu(2+)</name>
        <dbReference type="ChEBI" id="CHEBI:29036"/>
    </cofactor>
    <text evidence="7">The crystal structure with reduced Cu(1+) has also been determined.</text>
</comment>
<dbReference type="PRINTS" id="PR00157">
    <property type="entry name" value="PLASTOCYANIN"/>
</dbReference>
<gene>
    <name evidence="10" type="ORF">C474_14164</name>
</gene>
<dbReference type="Proteomes" id="UP000011513">
    <property type="component" value="Unassembled WGS sequence"/>
</dbReference>